<dbReference type="EMBL" id="FZMO01000176">
    <property type="protein sequence ID" value="SNQ48534.1"/>
    <property type="molecule type" value="Genomic_DNA"/>
</dbReference>
<feature type="transmembrane region" description="Helical" evidence="1">
    <location>
        <begin position="37"/>
        <end position="59"/>
    </location>
</feature>
<dbReference type="AlphaFoldDB" id="A0A2I2KS90"/>
<name>A0A2I2KS90_9ACTN</name>
<feature type="transmembrane region" description="Helical" evidence="1">
    <location>
        <begin position="244"/>
        <end position="265"/>
    </location>
</feature>
<organism evidence="2 3">
    <name type="scientific">Frankia canadensis</name>
    <dbReference type="NCBI Taxonomy" id="1836972"/>
    <lineage>
        <taxon>Bacteria</taxon>
        <taxon>Bacillati</taxon>
        <taxon>Actinomycetota</taxon>
        <taxon>Actinomycetes</taxon>
        <taxon>Frankiales</taxon>
        <taxon>Frankiaceae</taxon>
        <taxon>Frankia</taxon>
    </lineage>
</organism>
<proteinExistence type="predicted"/>
<evidence type="ECO:0000256" key="1">
    <source>
        <dbReference type="SAM" id="Phobius"/>
    </source>
</evidence>
<sequence length="297" mass="31490">MQPAPQFLGRRPTQGRLRGSAAEELGRRLHEGDLINGAMNLAALTLMMFFPFIITLAAVSPLRPGGAAEIVVRRMGLDHDAALAVERLFAPQGGGTARSGWTVVGVVWLVLGGLSLAAAVQSVYLRVFRVPAIGWRRGLPAQAVWLAGLIVFLAGSTAAGAVLTRTVGGQAAQAALVTLALGLFLWGGAWILVLGRLSWRELLPTAVLTTIGLTGLGVVSRLTFSSSIVQNERSYGNIGVVFTLLSWLIGLGVVLTGGAIVGKWYNESGLSLLRAFRRMGGRGRRAGHRDRAPTRRI</sequence>
<keyword evidence="1" id="KW-1133">Transmembrane helix</keyword>
<feature type="transmembrane region" description="Helical" evidence="1">
    <location>
        <begin position="144"/>
        <end position="163"/>
    </location>
</feature>
<evidence type="ECO:0000313" key="3">
    <source>
        <dbReference type="Proteomes" id="UP000234331"/>
    </source>
</evidence>
<accession>A0A2I2KS90</accession>
<gene>
    <name evidence="2" type="ORF">FRACA_2570001</name>
</gene>
<keyword evidence="3" id="KW-1185">Reference proteome</keyword>
<feature type="transmembrane region" description="Helical" evidence="1">
    <location>
        <begin position="202"/>
        <end position="224"/>
    </location>
</feature>
<feature type="transmembrane region" description="Helical" evidence="1">
    <location>
        <begin position="175"/>
        <end position="195"/>
    </location>
</feature>
<feature type="transmembrane region" description="Helical" evidence="1">
    <location>
        <begin position="101"/>
        <end position="124"/>
    </location>
</feature>
<keyword evidence="1" id="KW-0812">Transmembrane</keyword>
<dbReference type="Proteomes" id="UP000234331">
    <property type="component" value="Unassembled WGS sequence"/>
</dbReference>
<reference evidence="2 3" key="1">
    <citation type="submission" date="2017-06" db="EMBL/GenBank/DDBJ databases">
        <authorList>
            <person name="Kim H.J."/>
            <person name="Triplett B.A."/>
        </authorList>
    </citation>
    <scope>NUCLEOTIDE SEQUENCE [LARGE SCALE GENOMIC DNA]</scope>
    <source>
        <strain evidence="2">FRACA_ARgP5</strain>
    </source>
</reference>
<evidence type="ECO:0000313" key="2">
    <source>
        <dbReference type="EMBL" id="SNQ48534.1"/>
    </source>
</evidence>
<dbReference type="RefSeq" id="WP_243407584.1">
    <property type="nucleotide sequence ID" value="NZ_FZMO01000176.1"/>
</dbReference>
<protein>
    <submittedName>
        <fullName evidence="2">Virulence factor BrkB</fullName>
    </submittedName>
</protein>
<keyword evidence="1" id="KW-0472">Membrane</keyword>